<dbReference type="HOGENOM" id="CLU_1511576_0_0_1"/>
<protein>
    <submittedName>
        <fullName evidence="1">Uncharacterized protein</fullName>
    </submittedName>
</protein>
<evidence type="ECO:0000313" key="1">
    <source>
        <dbReference type="EMBL" id="KIK41255.1"/>
    </source>
</evidence>
<name>A0A0C9ZTK5_9AGAM</name>
<dbReference type="AlphaFoldDB" id="A0A0C9ZTK5"/>
<organism evidence="1 2">
    <name type="scientific">Suillus luteus UH-Slu-Lm8-n1</name>
    <dbReference type="NCBI Taxonomy" id="930992"/>
    <lineage>
        <taxon>Eukaryota</taxon>
        <taxon>Fungi</taxon>
        <taxon>Dikarya</taxon>
        <taxon>Basidiomycota</taxon>
        <taxon>Agaricomycotina</taxon>
        <taxon>Agaricomycetes</taxon>
        <taxon>Agaricomycetidae</taxon>
        <taxon>Boletales</taxon>
        <taxon>Suillineae</taxon>
        <taxon>Suillaceae</taxon>
        <taxon>Suillus</taxon>
    </lineage>
</organism>
<evidence type="ECO:0000313" key="2">
    <source>
        <dbReference type="Proteomes" id="UP000054485"/>
    </source>
</evidence>
<dbReference type="EMBL" id="KN835274">
    <property type="protein sequence ID" value="KIK41255.1"/>
    <property type="molecule type" value="Genomic_DNA"/>
</dbReference>
<reference evidence="1 2" key="1">
    <citation type="submission" date="2014-04" db="EMBL/GenBank/DDBJ databases">
        <authorList>
            <consortium name="DOE Joint Genome Institute"/>
            <person name="Kuo A."/>
            <person name="Ruytinx J."/>
            <person name="Rineau F."/>
            <person name="Colpaert J."/>
            <person name="Kohler A."/>
            <person name="Nagy L.G."/>
            <person name="Floudas D."/>
            <person name="Copeland A."/>
            <person name="Barry K.W."/>
            <person name="Cichocki N."/>
            <person name="Veneault-Fourrey C."/>
            <person name="LaButti K."/>
            <person name="Lindquist E.A."/>
            <person name="Lipzen A."/>
            <person name="Lundell T."/>
            <person name="Morin E."/>
            <person name="Murat C."/>
            <person name="Sun H."/>
            <person name="Tunlid A."/>
            <person name="Henrissat B."/>
            <person name="Grigoriev I.V."/>
            <person name="Hibbett D.S."/>
            <person name="Martin F."/>
            <person name="Nordberg H.P."/>
            <person name="Cantor M.N."/>
            <person name="Hua S.X."/>
        </authorList>
    </citation>
    <scope>NUCLEOTIDE SEQUENCE [LARGE SCALE GENOMIC DNA]</scope>
    <source>
        <strain evidence="1 2">UH-Slu-Lm8-n1</strain>
    </source>
</reference>
<sequence>MIQPVDYDDLPPDSRITGIVLSTEENGTQLDSTAASIFADAASHIASQLDQLPDGNPFTDNYEAENLRINVAPEDGSTPNSSTVNTDGVSYARANVGAECVDFRINVAPEDSSTPYSLTDKTDGGSLISLNSRLSESSTLVGSLESSLESGNSYYSFQNSYVASGSTIQRSALNVEQR</sequence>
<dbReference type="OrthoDB" id="2683268at2759"/>
<accession>A0A0C9ZTK5</accession>
<reference evidence="2" key="2">
    <citation type="submission" date="2015-01" db="EMBL/GenBank/DDBJ databases">
        <title>Evolutionary Origins and Diversification of the Mycorrhizal Mutualists.</title>
        <authorList>
            <consortium name="DOE Joint Genome Institute"/>
            <consortium name="Mycorrhizal Genomics Consortium"/>
            <person name="Kohler A."/>
            <person name="Kuo A."/>
            <person name="Nagy L.G."/>
            <person name="Floudas D."/>
            <person name="Copeland A."/>
            <person name="Barry K.W."/>
            <person name="Cichocki N."/>
            <person name="Veneault-Fourrey C."/>
            <person name="LaButti K."/>
            <person name="Lindquist E.A."/>
            <person name="Lipzen A."/>
            <person name="Lundell T."/>
            <person name="Morin E."/>
            <person name="Murat C."/>
            <person name="Riley R."/>
            <person name="Ohm R."/>
            <person name="Sun H."/>
            <person name="Tunlid A."/>
            <person name="Henrissat B."/>
            <person name="Grigoriev I.V."/>
            <person name="Hibbett D.S."/>
            <person name="Martin F."/>
        </authorList>
    </citation>
    <scope>NUCLEOTIDE SEQUENCE [LARGE SCALE GENOMIC DNA]</scope>
    <source>
        <strain evidence="2">UH-Slu-Lm8-n1</strain>
    </source>
</reference>
<dbReference type="Proteomes" id="UP000054485">
    <property type="component" value="Unassembled WGS sequence"/>
</dbReference>
<dbReference type="InParanoid" id="A0A0C9ZTK5"/>
<proteinExistence type="predicted"/>
<keyword evidence="2" id="KW-1185">Reference proteome</keyword>
<gene>
    <name evidence="1" type="ORF">CY34DRAFT_219369</name>
</gene>